<keyword evidence="5" id="KW-1185">Reference proteome</keyword>
<dbReference type="GO" id="GO:0004674">
    <property type="term" value="F:protein serine/threonine kinase activity"/>
    <property type="evidence" value="ECO:0007669"/>
    <property type="project" value="TreeGrafter"/>
</dbReference>
<accession>A0A1V9YL42</accession>
<dbReference type="SMART" id="SM00220">
    <property type="entry name" value="S_TKc"/>
    <property type="match status" value="2"/>
</dbReference>
<feature type="domain" description="Protein kinase" evidence="3">
    <location>
        <begin position="560"/>
        <end position="823"/>
    </location>
</feature>
<keyword evidence="4" id="KW-0808">Transferase</keyword>
<dbReference type="STRING" id="1202772.A0A1V9YL42"/>
<organism evidence="4 5">
    <name type="scientific">Achlya hypogyna</name>
    <name type="common">Oomycete</name>
    <name type="synonym">Protoachlya hypogyna</name>
    <dbReference type="NCBI Taxonomy" id="1202772"/>
    <lineage>
        <taxon>Eukaryota</taxon>
        <taxon>Sar</taxon>
        <taxon>Stramenopiles</taxon>
        <taxon>Oomycota</taxon>
        <taxon>Saprolegniomycetes</taxon>
        <taxon>Saprolegniales</taxon>
        <taxon>Achlyaceae</taxon>
        <taxon>Achlya</taxon>
    </lineage>
</organism>
<dbReference type="InterPro" id="IPR008271">
    <property type="entry name" value="Ser/Thr_kinase_AS"/>
</dbReference>
<dbReference type="PANTHER" id="PTHR44329">
    <property type="entry name" value="SERINE/THREONINE-PROTEIN KINASE TNNI3K-RELATED"/>
    <property type="match status" value="1"/>
</dbReference>
<evidence type="ECO:0000313" key="4">
    <source>
        <dbReference type="EMBL" id="OQR86434.1"/>
    </source>
</evidence>
<dbReference type="Proteomes" id="UP000243579">
    <property type="component" value="Unassembled WGS sequence"/>
</dbReference>
<feature type="compositionally biased region" description="Low complexity" evidence="1">
    <location>
        <begin position="91"/>
        <end position="110"/>
    </location>
</feature>
<dbReference type="InterPro" id="IPR000719">
    <property type="entry name" value="Prot_kinase_dom"/>
</dbReference>
<dbReference type="Pfam" id="PF00069">
    <property type="entry name" value="Pkinase"/>
    <property type="match status" value="2"/>
</dbReference>
<dbReference type="SUPFAM" id="SSF56112">
    <property type="entry name" value="Protein kinase-like (PK-like)"/>
    <property type="match status" value="2"/>
</dbReference>
<evidence type="ECO:0000259" key="3">
    <source>
        <dbReference type="PROSITE" id="PS50011"/>
    </source>
</evidence>
<feature type="domain" description="Protein kinase" evidence="3">
    <location>
        <begin position="195"/>
        <end position="458"/>
    </location>
</feature>
<dbReference type="Gene3D" id="1.10.510.10">
    <property type="entry name" value="Transferase(Phosphotransferase) domain 1"/>
    <property type="match status" value="2"/>
</dbReference>
<dbReference type="PROSITE" id="PS50011">
    <property type="entry name" value="PROTEIN_KINASE_DOM"/>
    <property type="match status" value="2"/>
</dbReference>
<name>A0A1V9YL42_ACHHY</name>
<dbReference type="PANTHER" id="PTHR44329:SF214">
    <property type="entry name" value="PROTEIN KINASE DOMAIN-CONTAINING PROTEIN"/>
    <property type="match status" value="1"/>
</dbReference>
<proteinExistence type="predicted"/>
<feature type="transmembrane region" description="Helical" evidence="2">
    <location>
        <begin position="480"/>
        <end position="500"/>
    </location>
</feature>
<dbReference type="InterPro" id="IPR051681">
    <property type="entry name" value="Ser/Thr_Kinases-Pseudokinases"/>
</dbReference>
<dbReference type="InterPro" id="IPR011009">
    <property type="entry name" value="Kinase-like_dom_sf"/>
</dbReference>
<keyword evidence="2" id="KW-1133">Transmembrane helix</keyword>
<sequence length="866" mass="94757">MDDGDVTVMSNVTLSSTLINFVGPTTPITNLTLYESSYQALLRIPQPNLPLSISADATACAAIGGTIKPLNISTAGSNACVLPPPSKKPATDPAVATTAPTSASDSNGSSSSTGIIIGVVAGVVVLLAGAFFFWRRSRKPATDNDYRPFVETEGGTRETTIAKPPQDKWPHDASDDDINVGCLRPVRLELGDLRVLSNKPLASGGNGEVWLGQFGRDRVAIKRLKNKSTAHVRKFVEEIHLMSRMDCPYIVRLVGASWTRPVDVEAVVEYMDRGDLRSILSTTGPVAFPWTEKRRSILSVVQGLIYLHTFEMAIIHRDVKSRNVLLDSVKGTKITDFGESREVDEGALTNGIGTYQWMAPEVITGHDYSTAADVYSFGVLLSEYSTHRVPYGDLVNPSTQKPYPQQVVVTKVATGEWRPAFDEAATPSWVLELAAACLAFNPDERPTMMQVAAMGRWTPAPVRAVRTLWYVLKQITKGTGIVVGVVVGVVVLLAGVFFFWRRSRKPTSDDMYRPYQPTAGGTHESTPDKLRNSNNHDTTADEIDVSCLRPVRLELGDLHVLSTKPLASGGNGEVWLGQFGRDRVAIKRLTNKSPAHVHKFVEEIHLMSRMDCPYIVRLVGANWTRPVDVEAVVEFMDRGDLRSVLSTTVPADFPWTEKRRSILSVVEGLIYLHTFETAIIHRDVKSRNVLLDSVKGTKITDFGVSREVDEGALTNGIGTYQWMAPEVISGHHYSTAADVYSFGVLLSEYSTHRLPYADSMNPSTRLPYPQQVILTKVAAGELRPAFDESATPSWVLQLATACLAFNPDDRPTMMQAAAKVLYVAPVALVNNDAIVRSIDDGDVTVMSNVTFTSALHNLFSVHPGGH</sequence>
<dbReference type="AlphaFoldDB" id="A0A1V9YL42"/>
<feature type="region of interest" description="Disordered" evidence="1">
    <location>
        <begin position="508"/>
        <end position="538"/>
    </location>
</feature>
<protein>
    <submittedName>
        <fullName evidence="4">Protein kinase</fullName>
    </submittedName>
</protein>
<gene>
    <name evidence="4" type="ORF">ACHHYP_10551</name>
</gene>
<evidence type="ECO:0000256" key="1">
    <source>
        <dbReference type="SAM" id="MobiDB-lite"/>
    </source>
</evidence>
<comment type="caution">
    <text evidence="4">The sequence shown here is derived from an EMBL/GenBank/DDBJ whole genome shotgun (WGS) entry which is preliminary data.</text>
</comment>
<keyword evidence="2" id="KW-0812">Transmembrane</keyword>
<dbReference type="EMBL" id="JNBR01001506">
    <property type="protein sequence ID" value="OQR86434.1"/>
    <property type="molecule type" value="Genomic_DNA"/>
</dbReference>
<dbReference type="PROSITE" id="PS00108">
    <property type="entry name" value="PROTEIN_KINASE_ST"/>
    <property type="match status" value="2"/>
</dbReference>
<reference evidence="4 5" key="1">
    <citation type="journal article" date="2014" name="Genome Biol. Evol.">
        <title>The secreted proteins of Achlya hypogyna and Thraustotheca clavata identify the ancestral oomycete secretome and reveal gene acquisitions by horizontal gene transfer.</title>
        <authorList>
            <person name="Misner I."/>
            <person name="Blouin N."/>
            <person name="Leonard G."/>
            <person name="Richards T.A."/>
            <person name="Lane C.E."/>
        </authorList>
    </citation>
    <scope>NUCLEOTIDE SEQUENCE [LARGE SCALE GENOMIC DNA]</scope>
    <source>
        <strain evidence="4 5">ATCC 48635</strain>
    </source>
</reference>
<evidence type="ECO:0000313" key="5">
    <source>
        <dbReference type="Proteomes" id="UP000243579"/>
    </source>
</evidence>
<feature type="transmembrane region" description="Helical" evidence="2">
    <location>
        <begin position="114"/>
        <end position="134"/>
    </location>
</feature>
<feature type="region of interest" description="Disordered" evidence="1">
    <location>
        <begin position="83"/>
        <end position="110"/>
    </location>
</feature>
<keyword evidence="4" id="KW-0418">Kinase</keyword>
<evidence type="ECO:0000256" key="2">
    <source>
        <dbReference type="SAM" id="Phobius"/>
    </source>
</evidence>
<dbReference type="GO" id="GO:0005524">
    <property type="term" value="F:ATP binding"/>
    <property type="evidence" value="ECO:0007669"/>
    <property type="project" value="InterPro"/>
</dbReference>
<keyword evidence="2" id="KW-0472">Membrane</keyword>